<proteinExistence type="predicted"/>
<name>A0A8T0PN51_PANVG</name>
<feature type="region of interest" description="Disordered" evidence="1">
    <location>
        <begin position="1"/>
        <end position="119"/>
    </location>
</feature>
<sequence>MEQGMGQSRRRGGEEGGAAAAPSPQRCCSVRPSSSARATEGCARLHPPMELRGAAPGPRSYAATGPAGARHSGLLHPPLRRLPPELRRWPSAPHPPPCAGAGRRPSPSPSAASADGGARREGEGVICIYAMLSQHAQSTLDPMWGST</sequence>
<dbReference type="AlphaFoldDB" id="A0A8T0PN51"/>
<comment type="caution">
    <text evidence="2">The sequence shown here is derived from an EMBL/GenBank/DDBJ whole genome shotgun (WGS) entry which is preliminary data.</text>
</comment>
<gene>
    <name evidence="2" type="ORF">PVAP13_8KG146403</name>
</gene>
<dbReference type="Proteomes" id="UP000823388">
    <property type="component" value="Chromosome 8K"/>
</dbReference>
<evidence type="ECO:0000313" key="2">
    <source>
        <dbReference type="EMBL" id="KAG2562009.1"/>
    </source>
</evidence>
<evidence type="ECO:0000256" key="1">
    <source>
        <dbReference type="SAM" id="MobiDB-lite"/>
    </source>
</evidence>
<reference evidence="2" key="1">
    <citation type="submission" date="2020-05" db="EMBL/GenBank/DDBJ databases">
        <title>WGS assembly of Panicum virgatum.</title>
        <authorList>
            <person name="Lovell J.T."/>
            <person name="Jenkins J."/>
            <person name="Shu S."/>
            <person name="Juenger T.E."/>
            <person name="Schmutz J."/>
        </authorList>
    </citation>
    <scope>NUCLEOTIDE SEQUENCE</scope>
    <source>
        <strain evidence="2">AP13</strain>
    </source>
</reference>
<protein>
    <submittedName>
        <fullName evidence="2">Uncharacterized protein</fullName>
    </submittedName>
</protein>
<feature type="compositionally biased region" description="Low complexity" evidence="1">
    <location>
        <begin position="99"/>
        <end position="116"/>
    </location>
</feature>
<organism evidence="2 3">
    <name type="scientific">Panicum virgatum</name>
    <name type="common">Blackwell switchgrass</name>
    <dbReference type="NCBI Taxonomy" id="38727"/>
    <lineage>
        <taxon>Eukaryota</taxon>
        <taxon>Viridiplantae</taxon>
        <taxon>Streptophyta</taxon>
        <taxon>Embryophyta</taxon>
        <taxon>Tracheophyta</taxon>
        <taxon>Spermatophyta</taxon>
        <taxon>Magnoliopsida</taxon>
        <taxon>Liliopsida</taxon>
        <taxon>Poales</taxon>
        <taxon>Poaceae</taxon>
        <taxon>PACMAD clade</taxon>
        <taxon>Panicoideae</taxon>
        <taxon>Panicodae</taxon>
        <taxon>Paniceae</taxon>
        <taxon>Panicinae</taxon>
        <taxon>Panicum</taxon>
        <taxon>Panicum sect. Hiantes</taxon>
    </lineage>
</organism>
<keyword evidence="3" id="KW-1185">Reference proteome</keyword>
<evidence type="ECO:0000313" key="3">
    <source>
        <dbReference type="Proteomes" id="UP000823388"/>
    </source>
</evidence>
<accession>A0A8T0PN51</accession>
<dbReference type="EMBL" id="CM029051">
    <property type="protein sequence ID" value="KAG2562009.1"/>
    <property type="molecule type" value="Genomic_DNA"/>
</dbReference>